<protein>
    <submittedName>
        <fullName evidence="2">Uncharacterized protein</fullName>
    </submittedName>
</protein>
<proteinExistence type="predicted"/>
<accession>A0A6J7VKJ2</accession>
<feature type="region of interest" description="Disordered" evidence="1">
    <location>
        <begin position="1"/>
        <end position="25"/>
    </location>
</feature>
<dbReference type="EMBL" id="LR798190">
    <property type="protein sequence ID" value="CAB5079705.1"/>
    <property type="molecule type" value="Genomic_DNA"/>
</dbReference>
<organism evidence="2">
    <name type="scientific">uncultured Caudovirales phage</name>
    <dbReference type="NCBI Taxonomy" id="2100421"/>
    <lineage>
        <taxon>Viruses</taxon>
        <taxon>Duplodnaviria</taxon>
        <taxon>Heunggongvirae</taxon>
        <taxon>Uroviricota</taxon>
        <taxon>Caudoviricetes</taxon>
        <taxon>Peduoviridae</taxon>
        <taxon>Maltschvirus</taxon>
        <taxon>Maltschvirus maltsch</taxon>
    </lineage>
</organism>
<name>A0A6J7VKJ2_9CAUD</name>
<gene>
    <name evidence="2" type="ORF">UFOVP141_25</name>
</gene>
<evidence type="ECO:0000313" key="2">
    <source>
        <dbReference type="EMBL" id="CAB5079705.1"/>
    </source>
</evidence>
<evidence type="ECO:0000256" key="1">
    <source>
        <dbReference type="SAM" id="MobiDB-lite"/>
    </source>
</evidence>
<sequence length="110" mass="12507">MVVYYTPQDPSDPTDKPTQEPAMPRATKSHIDIIVNSPWHSVDANGNAAKQHLFRVYQDGHVGYDQIIYGSRFYGRFDRATKRHGYADMLRTVTTCPTKFARNAHLLLAV</sequence>
<reference evidence="2" key="1">
    <citation type="submission" date="2020-05" db="EMBL/GenBank/DDBJ databases">
        <authorList>
            <person name="Chiriac C."/>
            <person name="Salcher M."/>
            <person name="Ghai R."/>
            <person name="Kavagutti S V."/>
        </authorList>
    </citation>
    <scope>NUCLEOTIDE SEQUENCE</scope>
</reference>